<accession>A0A6J4NEM4</accession>
<organism evidence="3">
    <name type="scientific">uncultured Phycisphaerae bacterium</name>
    <dbReference type="NCBI Taxonomy" id="904963"/>
    <lineage>
        <taxon>Bacteria</taxon>
        <taxon>Pseudomonadati</taxon>
        <taxon>Planctomycetota</taxon>
        <taxon>Phycisphaerae</taxon>
        <taxon>environmental samples</taxon>
    </lineage>
</organism>
<dbReference type="SUPFAM" id="SSF51556">
    <property type="entry name" value="Metallo-dependent hydrolases"/>
    <property type="match status" value="1"/>
</dbReference>
<dbReference type="AlphaFoldDB" id="A0A6J4NEM4"/>
<name>A0A6J4NEM4_9BACT</name>
<keyword evidence="1" id="KW-0456">Lyase</keyword>
<dbReference type="InterPro" id="IPR032465">
    <property type="entry name" value="ACMSD"/>
</dbReference>
<dbReference type="GO" id="GO:0016787">
    <property type="term" value="F:hydrolase activity"/>
    <property type="evidence" value="ECO:0007669"/>
    <property type="project" value="InterPro"/>
</dbReference>
<reference evidence="3" key="1">
    <citation type="submission" date="2020-02" db="EMBL/GenBank/DDBJ databases">
        <authorList>
            <person name="Meier V. D."/>
        </authorList>
    </citation>
    <scope>NUCLEOTIDE SEQUENCE</scope>
    <source>
        <strain evidence="3">AVDCRST_MAG64</strain>
    </source>
</reference>
<dbReference type="EMBL" id="CADCUQ010000201">
    <property type="protein sequence ID" value="CAA9383905.1"/>
    <property type="molecule type" value="Genomic_DNA"/>
</dbReference>
<dbReference type="PANTHER" id="PTHR21240">
    <property type="entry name" value="2-AMINO-3-CARBOXYLMUCONATE-6-SEMIALDEHYDE DECARBOXYLASE"/>
    <property type="match status" value="1"/>
</dbReference>
<dbReference type="Pfam" id="PF04909">
    <property type="entry name" value="Amidohydro_2"/>
    <property type="match status" value="1"/>
</dbReference>
<protein>
    <recommendedName>
        <fullName evidence="2">Amidohydrolase-related domain-containing protein</fullName>
    </recommendedName>
</protein>
<sequence>MSIQVFANHAHVFPGSINPDGTTDRLQRLMDACGITDQVCFAPFAHQVAGMGIHHNEWLAKEIARRPRMHGFGTVDFRHQVDGQSVRDQVKRVRDLGFRGMKLHPNAQEFDILAPSALEVYAAAEQLGLFITFHSGVHAYRLANYLVVKFDEVAERFPNLRFSLEHMGGYSFFNEALAVIVNRIPFPPVPGRRCMVYGGLTSVFTPNFCRFWYMNRDRLIEAVAQATPDQLIFGLDFPYNKEENTMTGLRALRELGLPEPDLAKILGGNLREARGFTPPSATVPSTPTPMTTMGVVSEALRRRTP</sequence>
<dbReference type="GO" id="GO:0016831">
    <property type="term" value="F:carboxy-lyase activity"/>
    <property type="evidence" value="ECO:0007669"/>
    <property type="project" value="InterPro"/>
</dbReference>
<evidence type="ECO:0000259" key="2">
    <source>
        <dbReference type="Pfam" id="PF04909"/>
    </source>
</evidence>
<dbReference type="InterPro" id="IPR006680">
    <property type="entry name" value="Amidohydro-rel"/>
</dbReference>
<gene>
    <name evidence="3" type="ORF">AVDCRST_MAG64-833</name>
</gene>
<dbReference type="Gene3D" id="3.20.20.140">
    <property type="entry name" value="Metal-dependent hydrolases"/>
    <property type="match status" value="1"/>
</dbReference>
<proteinExistence type="predicted"/>
<evidence type="ECO:0000313" key="3">
    <source>
        <dbReference type="EMBL" id="CAA9383905.1"/>
    </source>
</evidence>
<dbReference type="InterPro" id="IPR032466">
    <property type="entry name" value="Metal_Hydrolase"/>
</dbReference>
<feature type="domain" description="Amidohydrolase-related" evidence="2">
    <location>
        <begin position="37"/>
        <end position="269"/>
    </location>
</feature>
<evidence type="ECO:0000256" key="1">
    <source>
        <dbReference type="ARBA" id="ARBA00023239"/>
    </source>
</evidence>